<dbReference type="SUPFAM" id="SSF158472">
    <property type="entry name" value="HAMP domain-like"/>
    <property type="match status" value="1"/>
</dbReference>
<dbReference type="GO" id="GO:0005886">
    <property type="term" value="C:plasma membrane"/>
    <property type="evidence" value="ECO:0007669"/>
    <property type="project" value="TreeGrafter"/>
</dbReference>
<dbReference type="CDD" id="cd06225">
    <property type="entry name" value="HAMP"/>
    <property type="match status" value="1"/>
</dbReference>
<evidence type="ECO:0000259" key="12">
    <source>
        <dbReference type="PROSITE" id="PS50109"/>
    </source>
</evidence>
<evidence type="ECO:0000256" key="4">
    <source>
        <dbReference type="ARBA" id="ARBA00022553"/>
    </source>
</evidence>
<organism evidence="14 15">
    <name type="scientific">Proteiniclasticum aestuarii</name>
    <dbReference type="NCBI Taxonomy" id="2817862"/>
    <lineage>
        <taxon>Bacteria</taxon>
        <taxon>Bacillati</taxon>
        <taxon>Bacillota</taxon>
        <taxon>Clostridia</taxon>
        <taxon>Eubacteriales</taxon>
        <taxon>Clostridiaceae</taxon>
        <taxon>Proteiniclasticum</taxon>
    </lineage>
</organism>
<accession>A0A939H7W1</accession>
<evidence type="ECO:0000313" key="14">
    <source>
        <dbReference type="EMBL" id="MBO1264109.1"/>
    </source>
</evidence>
<dbReference type="CDD" id="cd00082">
    <property type="entry name" value="HisKA"/>
    <property type="match status" value="1"/>
</dbReference>
<keyword evidence="7" id="KW-0418">Kinase</keyword>
<dbReference type="InterPro" id="IPR005467">
    <property type="entry name" value="His_kinase_dom"/>
</dbReference>
<evidence type="ECO:0000256" key="2">
    <source>
        <dbReference type="ARBA" id="ARBA00004370"/>
    </source>
</evidence>
<gene>
    <name evidence="14" type="ORF">J3A84_03495</name>
</gene>
<feature type="transmembrane region" description="Helical" evidence="11">
    <location>
        <begin position="12"/>
        <end position="31"/>
    </location>
</feature>
<evidence type="ECO:0000256" key="5">
    <source>
        <dbReference type="ARBA" id="ARBA00022679"/>
    </source>
</evidence>
<dbReference type="Pfam" id="PF00512">
    <property type="entry name" value="HisKA"/>
    <property type="match status" value="1"/>
</dbReference>
<dbReference type="FunFam" id="3.30.565.10:FF:000006">
    <property type="entry name" value="Sensor histidine kinase WalK"/>
    <property type="match status" value="1"/>
</dbReference>
<dbReference type="InterPro" id="IPR036890">
    <property type="entry name" value="HATPase_C_sf"/>
</dbReference>
<keyword evidence="5" id="KW-0808">Transferase</keyword>
<dbReference type="SMART" id="SM00304">
    <property type="entry name" value="HAMP"/>
    <property type="match status" value="1"/>
</dbReference>
<evidence type="ECO:0000256" key="1">
    <source>
        <dbReference type="ARBA" id="ARBA00000085"/>
    </source>
</evidence>
<protein>
    <recommendedName>
        <fullName evidence="3">histidine kinase</fullName>
        <ecNumber evidence="3">2.7.13.3</ecNumber>
    </recommendedName>
</protein>
<dbReference type="RefSeq" id="WP_207598628.1">
    <property type="nucleotide sequence ID" value="NZ_JAFNJU010000002.1"/>
</dbReference>
<dbReference type="SUPFAM" id="SSF47384">
    <property type="entry name" value="Homodimeric domain of signal transducing histidine kinase"/>
    <property type="match status" value="1"/>
</dbReference>
<dbReference type="InterPro" id="IPR050428">
    <property type="entry name" value="TCS_sensor_his_kinase"/>
</dbReference>
<keyword evidence="15" id="KW-1185">Reference proteome</keyword>
<dbReference type="AlphaFoldDB" id="A0A939H7W1"/>
<name>A0A939H7W1_9CLOT</name>
<dbReference type="SMART" id="SM00388">
    <property type="entry name" value="HisKA"/>
    <property type="match status" value="1"/>
</dbReference>
<evidence type="ECO:0000256" key="3">
    <source>
        <dbReference type="ARBA" id="ARBA00012438"/>
    </source>
</evidence>
<keyword evidence="10 11" id="KW-0472">Membrane</keyword>
<evidence type="ECO:0000259" key="13">
    <source>
        <dbReference type="PROSITE" id="PS50885"/>
    </source>
</evidence>
<evidence type="ECO:0000256" key="9">
    <source>
        <dbReference type="ARBA" id="ARBA00023012"/>
    </source>
</evidence>
<dbReference type="InterPro" id="IPR003660">
    <property type="entry name" value="HAMP_dom"/>
</dbReference>
<dbReference type="EC" id="2.7.13.3" evidence="3"/>
<dbReference type="Gene3D" id="1.10.287.130">
    <property type="match status" value="1"/>
</dbReference>
<dbReference type="EMBL" id="JAFNJU010000002">
    <property type="protein sequence ID" value="MBO1264109.1"/>
    <property type="molecule type" value="Genomic_DNA"/>
</dbReference>
<keyword evidence="9" id="KW-0902">Two-component regulatory system</keyword>
<feature type="transmembrane region" description="Helical" evidence="11">
    <location>
        <begin position="149"/>
        <end position="173"/>
    </location>
</feature>
<dbReference type="Pfam" id="PF02518">
    <property type="entry name" value="HATPase_c"/>
    <property type="match status" value="1"/>
</dbReference>
<dbReference type="InterPro" id="IPR003594">
    <property type="entry name" value="HATPase_dom"/>
</dbReference>
<dbReference type="InterPro" id="IPR003661">
    <property type="entry name" value="HisK_dim/P_dom"/>
</dbReference>
<dbReference type="FunFam" id="1.10.287.130:FF:000001">
    <property type="entry name" value="Two-component sensor histidine kinase"/>
    <property type="match status" value="1"/>
</dbReference>
<keyword evidence="8 11" id="KW-1133">Transmembrane helix</keyword>
<reference evidence="14" key="1">
    <citation type="submission" date="2021-03" db="EMBL/GenBank/DDBJ databases">
        <title>Proteiniclasticum marinus sp. nov., isolated from tidal flat sediment.</title>
        <authorList>
            <person name="Namirimu T."/>
            <person name="Yang J.-A."/>
            <person name="Yang S.-H."/>
            <person name="Kim Y.-J."/>
            <person name="Kwon K.K."/>
        </authorList>
    </citation>
    <scope>NUCLEOTIDE SEQUENCE</scope>
    <source>
        <strain evidence="14">SCR006</strain>
    </source>
</reference>
<proteinExistence type="predicted"/>
<feature type="domain" description="Histidine kinase" evidence="12">
    <location>
        <begin position="235"/>
        <end position="449"/>
    </location>
</feature>
<dbReference type="SMART" id="SM00387">
    <property type="entry name" value="HATPase_c"/>
    <property type="match status" value="1"/>
</dbReference>
<evidence type="ECO:0000313" key="15">
    <source>
        <dbReference type="Proteomes" id="UP000664218"/>
    </source>
</evidence>
<dbReference type="PANTHER" id="PTHR45436">
    <property type="entry name" value="SENSOR HISTIDINE KINASE YKOH"/>
    <property type="match status" value="1"/>
</dbReference>
<evidence type="ECO:0000256" key="8">
    <source>
        <dbReference type="ARBA" id="ARBA00022989"/>
    </source>
</evidence>
<comment type="catalytic activity">
    <reaction evidence="1">
        <text>ATP + protein L-histidine = ADP + protein N-phospho-L-histidine.</text>
        <dbReference type="EC" id="2.7.13.3"/>
    </reaction>
</comment>
<keyword evidence="6 11" id="KW-0812">Transmembrane</keyword>
<dbReference type="PRINTS" id="PR00344">
    <property type="entry name" value="BCTRLSENSOR"/>
</dbReference>
<dbReference type="SUPFAM" id="SSF55874">
    <property type="entry name" value="ATPase domain of HSP90 chaperone/DNA topoisomerase II/histidine kinase"/>
    <property type="match status" value="1"/>
</dbReference>
<comment type="caution">
    <text evidence="14">The sequence shown here is derived from an EMBL/GenBank/DDBJ whole genome shotgun (WGS) entry which is preliminary data.</text>
</comment>
<dbReference type="Pfam" id="PF00672">
    <property type="entry name" value="HAMP"/>
    <property type="match status" value="1"/>
</dbReference>
<evidence type="ECO:0000256" key="11">
    <source>
        <dbReference type="SAM" id="Phobius"/>
    </source>
</evidence>
<evidence type="ECO:0000256" key="7">
    <source>
        <dbReference type="ARBA" id="ARBA00022777"/>
    </source>
</evidence>
<dbReference type="Gene3D" id="3.30.565.10">
    <property type="entry name" value="Histidine kinase-like ATPase, C-terminal domain"/>
    <property type="match status" value="1"/>
</dbReference>
<dbReference type="PROSITE" id="PS50109">
    <property type="entry name" value="HIS_KIN"/>
    <property type="match status" value="1"/>
</dbReference>
<dbReference type="CDD" id="cd00075">
    <property type="entry name" value="HATPase"/>
    <property type="match status" value="1"/>
</dbReference>
<dbReference type="InterPro" id="IPR004358">
    <property type="entry name" value="Sig_transdc_His_kin-like_C"/>
</dbReference>
<dbReference type="PROSITE" id="PS50885">
    <property type="entry name" value="HAMP"/>
    <property type="match status" value="1"/>
</dbReference>
<dbReference type="Proteomes" id="UP000664218">
    <property type="component" value="Unassembled WGS sequence"/>
</dbReference>
<feature type="domain" description="HAMP" evidence="13">
    <location>
        <begin position="174"/>
        <end position="227"/>
    </location>
</feature>
<dbReference type="PANTHER" id="PTHR45436:SF5">
    <property type="entry name" value="SENSOR HISTIDINE KINASE TRCS"/>
    <property type="match status" value="1"/>
</dbReference>
<dbReference type="GO" id="GO:0000155">
    <property type="term" value="F:phosphorelay sensor kinase activity"/>
    <property type="evidence" value="ECO:0007669"/>
    <property type="project" value="InterPro"/>
</dbReference>
<evidence type="ECO:0000256" key="6">
    <source>
        <dbReference type="ARBA" id="ARBA00022692"/>
    </source>
</evidence>
<evidence type="ECO:0000256" key="10">
    <source>
        <dbReference type="ARBA" id="ARBA00023136"/>
    </source>
</evidence>
<comment type="subcellular location">
    <subcellularLocation>
        <location evidence="2">Membrane</location>
    </subcellularLocation>
</comment>
<keyword evidence="4" id="KW-0597">Phosphoprotein</keyword>
<sequence>MKRLKLSTKITWNYALIFTSILLIINLAVFLSTQFYNRLSAGNEVDALLASIEDEILDGADITGEKLRSLGAVSPFFASMEDGSGITSSQEQFRLEEREGDVILVKDFEKGPVETDKIILSRSRVAGPSGVVELLVLKDLSVFSFMNSVTLVTLIIASVLGIFVSYVVGYFISRQSFTPILSMTKSAAAIGPGNIHDRLEEPDVQDELKELSQTFNGLLDRLDDAYSKQAKFVSDASHELRTPLTVIKGYNDLLRRWGKEDPEILEEAIQAIRAETDNMSMLVENLLFIAKGENKKMKLDLTTFSVKDLLEETAKDSELSVPDRDFLVLSDDFTVFQDRRMIKQLLRIFIENSVKFTKADATITLKAEEAGDVYRLHVMDDGEGIAEEDLKRIFERFYVADKARTKNKAGSGLGLSIAKWIVETHGGTLEASSRLGEGTTMTASFPKRAEKSGSS</sequence>
<dbReference type="InterPro" id="IPR036097">
    <property type="entry name" value="HisK_dim/P_sf"/>
</dbReference>
<dbReference type="Gene3D" id="6.10.340.10">
    <property type="match status" value="1"/>
</dbReference>